<dbReference type="Proteomes" id="UP000681722">
    <property type="component" value="Unassembled WGS sequence"/>
</dbReference>
<keyword evidence="4" id="KW-1185">Reference proteome</keyword>
<dbReference type="PANTHER" id="PTHR28489:SF2">
    <property type="entry name" value="RENTINAL DEGENERATION 3-LIKE"/>
    <property type="match status" value="1"/>
</dbReference>
<dbReference type="Proteomes" id="UP000663829">
    <property type="component" value="Unassembled WGS sequence"/>
</dbReference>
<accession>A0A815C8Q8</accession>
<dbReference type="EMBL" id="CAJNOQ010011604">
    <property type="protein sequence ID" value="CAF1280728.1"/>
    <property type="molecule type" value="Genomic_DNA"/>
</dbReference>
<sequence>MNIVFERRIIDTSPLSQEHKFRSNVLMAFSNLFRRSDPISHSSNYACVDENSATETLLDELESQCKHYFGRNSISGGHANSASAMKHNSEQINIHPDYSGKRHSSVDYSWLSPTSLLQSTDTYHLPDILKVELTELLKNVPCEDCSILITNFRRALRHPPLSKSSPESVIAIFRTTIAEYLETKRKQAQQFQQQNSSSKDNSKSTISNMIRHNRILPKTKDNELCSELTEISITSSSTDDKIKTNSQ</sequence>
<dbReference type="AlphaFoldDB" id="A0A815C8Q8"/>
<dbReference type="EMBL" id="CAJOBC010027754">
    <property type="protein sequence ID" value="CAF4075767.1"/>
    <property type="molecule type" value="Genomic_DNA"/>
</dbReference>
<feature type="compositionally biased region" description="Low complexity" evidence="1">
    <location>
        <begin position="188"/>
        <end position="208"/>
    </location>
</feature>
<name>A0A815C8Q8_9BILA</name>
<gene>
    <name evidence="2" type="ORF">GPM918_LOCUS27546</name>
    <name evidence="3" type="ORF">SRO942_LOCUS27884</name>
</gene>
<dbReference type="OrthoDB" id="10012299at2759"/>
<evidence type="ECO:0000256" key="1">
    <source>
        <dbReference type="SAM" id="MobiDB-lite"/>
    </source>
</evidence>
<feature type="region of interest" description="Disordered" evidence="1">
    <location>
        <begin position="188"/>
        <end position="213"/>
    </location>
</feature>
<comment type="caution">
    <text evidence="2">The sequence shown here is derived from an EMBL/GenBank/DDBJ whole genome shotgun (WGS) entry which is preliminary data.</text>
</comment>
<proteinExistence type="predicted"/>
<evidence type="ECO:0000313" key="4">
    <source>
        <dbReference type="Proteomes" id="UP000663829"/>
    </source>
</evidence>
<organism evidence="2 4">
    <name type="scientific">Didymodactylos carnosus</name>
    <dbReference type="NCBI Taxonomy" id="1234261"/>
    <lineage>
        <taxon>Eukaryota</taxon>
        <taxon>Metazoa</taxon>
        <taxon>Spiralia</taxon>
        <taxon>Gnathifera</taxon>
        <taxon>Rotifera</taxon>
        <taxon>Eurotatoria</taxon>
        <taxon>Bdelloidea</taxon>
        <taxon>Philodinida</taxon>
        <taxon>Philodinidae</taxon>
        <taxon>Didymodactylos</taxon>
    </lineage>
</organism>
<dbReference type="InterPro" id="IPR028092">
    <property type="entry name" value="RD3"/>
</dbReference>
<protein>
    <submittedName>
        <fullName evidence="2">Uncharacterized protein</fullName>
    </submittedName>
</protein>
<dbReference type="Pfam" id="PF14473">
    <property type="entry name" value="RD3"/>
    <property type="match status" value="1"/>
</dbReference>
<reference evidence="2" key="1">
    <citation type="submission" date="2021-02" db="EMBL/GenBank/DDBJ databases">
        <authorList>
            <person name="Nowell W R."/>
        </authorList>
    </citation>
    <scope>NUCLEOTIDE SEQUENCE</scope>
</reference>
<evidence type="ECO:0000313" key="2">
    <source>
        <dbReference type="EMBL" id="CAF1280728.1"/>
    </source>
</evidence>
<dbReference type="PANTHER" id="PTHR28489">
    <property type="entry name" value="RENTINAL DEGENERATION 3-LIKE"/>
    <property type="match status" value="1"/>
</dbReference>
<evidence type="ECO:0000313" key="3">
    <source>
        <dbReference type="EMBL" id="CAF4075767.1"/>
    </source>
</evidence>